<dbReference type="EMBL" id="SLXD01000001">
    <property type="protein sequence ID" value="TCP05528.1"/>
    <property type="molecule type" value="Genomic_DNA"/>
</dbReference>
<dbReference type="InterPro" id="IPR023214">
    <property type="entry name" value="HAD_sf"/>
</dbReference>
<dbReference type="Pfam" id="PF08282">
    <property type="entry name" value="Hydrolase_3"/>
    <property type="match status" value="1"/>
</dbReference>
<dbReference type="Gene3D" id="3.40.50.1000">
    <property type="entry name" value="HAD superfamily/HAD-like"/>
    <property type="match status" value="1"/>
</dbReference>
<evidence type="ECO:0000313" key="1">
    <source>
        <dbReference type="EMBL" id="TCP05528.1"/>
    </source>
</evidence>
<dbReference type="AlphaFoldDB" id="A0A4V2SHL4"/>
<dbReference type="PANTHER" id="PTHR10000:SF8">
    <property type="entry name" value="HAD SUPERFAMILY HYDROLASE-LIKE, TYPE 3"/>
    <property type="match status" value="1"/>
</dbReference>
<gene>
    <name evidence="1" type="ORF">EV684_101400</name>
</gene>
<dbReference type="InterPro" id="IPR006379">
    <property type="entry name" value="HAD-SF_hydro_IIB"/>
</dbReference>
<dbReference type="RefSeq" id="WP_132644523.1">
    <property type="nucleotide sequence ID" value="NZ_CP181386.1"/>
</dbReference>
<dbReference type="OrthoDB" id="5292903at2"/>
<dbReference type="NCBIfam" id="TIGR01484">
    <property type="entry name" value="HAD-SF-IIB"/>
    <property type="match status" value="1"/>
</dbReference>
<dbReference type="InterPro" id="IPR036412">
    <property type="entry name" value="HAD-like_sf"/>
</dbReference>
<dbReference type="GeneID" id="99687127"/>
<name>A0A4V2SHL4_RUBGE</name>
<accession>A0A4V2SHL4</accession>
<evidence type="ECO:0000313" key="2">
    <source>
        <dbReference type="Proteomes" id="UP000295106"/>
    </source>
</evidence>
<reference evidence="1 2" key="1">
    <citation type="submission" date="2019-03" db="EMBL/GenBank/DDBJ databases">
        <title>Genomic Encyclopedia of Type Strains, Phase IV (KMG-IV): sequencing the most valuable type-strain genomes for metagenomic binning, comparative biology and taxonomic classification.</title>
        <authorList>
            <person name="Goeker M."/>
        </authorList>
    </citation>
    <scope>NUCLEOTIDE SEQUENCE [LARGE SCALE GENOMIC DNA]</scope>
    <source>
        <strain evidence="1 2">DSM 1709</strain>
    </source>
</reference>
<protein>
    <submittedName>
        <fullName evidence="1">Uncharacterized protein</fullName>
    </submittedName>
</protein>
<comment type="caution">
    <text evidence="1">The sequence shown here is derived from an EMBL/GenBank/DDBJ whole genome shotgun (WGS) entry which is preliminary data.</text>
</comment>
<organism evidence="1 2">
    <name type="scientific">Rubrivivax gelatinosus</name>
    <name type="common">Rhodocyclus gelatinosus</name>
    <name type="synonym">Rhodopseudomonas gelatinosa</name>
    <dbReference type="NCBI Taxonomy" id="28068"/>
    <lineage>
        <taxon>Bacteria</taxon>
        <taxon>Pseudomonadati</taxon>
        <taxon>Pseudomonadota</taxon>
        <taxon>Betaproteobacteria</taxon>
        <taxon>Burkholderiales</taxon>
        <taxon>Sphaerotilaceae</taxon>
        <taxon>Rubrivivax</taxon>
    </lineage>
</organism>
<dbReference type="GO" id="GO:0016791">
    <property type="term" value="F:phosphatase activity"/>
    <property type="evidence" value="ECO:0007669"/>
    <property type="project" value="TreeGrafter"/>
</dbReference>
<dbReference type="GO" id="GO:0005829">
    <property type="term" value="C:cytosol"/>
    <property type="evidence" value="ECO:0007669"/>
    <property type="project" value="TreeGrafter"/>
</dbReference>
<dbReference type="Gene3D" id="3.90.1070.10">
    <property type="match status" value="1"/>
</dbReference>
<dbReference type="GO" id="GO:0000287">
    <property type="term" value="F:magnesium ion binding"/>
    <property type="evidence" value="ECO:0007669"/>
    <property type="project" value="TreeGrafter"/>
</dbReference>
<dbReference type="SUPFAM" id="SSF56784">
    <property type="entry name" value="HAD-like"/>
    <property type="match status" value="1"/>
</dbReference>
<dbReference type="PANTHER" id="PTHR10000">
    <property type="entry name" value="PHOSPHOSERINE PHOSPHATASE"/>
    <property type="match status" value="1"/>
</dbReference>
<proteinExistence type="predicted"/>
<sequence>MIDRPAELSIILSQAVDLVPAALHGSLGIFTDIDDTLTADGRIDPPAAAALADLRAAGVPVIAITGRPLGWCLPLLGAWPLEAMVAENGGAALIPDGDGARIEFAQPAAERVRNAARLRAAAARVLREVPGATLARDSDGRVTDIAVDHSEFARLDEAQIETVVRLMHEEGLTATVSSIHVNGWIGTHTKLSAAHWMLRRLYGRELAGEIGRWVYVGDSTNDQLMFGAFERSVGVANLRRFAAQLHTWPRWITRGERGAGFAEVARAVIAGFGR</sequence>
<dbReference type="Proteomes" id="UP000295106">
    <property type="component" value="Unassembled WGS sequence"/>
</dbReference>